<dbReference type="EMBL" id="JACHJF010000023">
    <property type="protein sequence ID" value="MBB5122103.1"/>
    <property type="molecule type" value="Genomic_DNA"/>
</dbReference>
<dbReference type="Proteomes" id="UP000528608">
    <property type="component" value="Unassembled WGS sequence"/>
</dbReference>
<evidence type="ECO:0008006" key="3">
    <source>
        <dbReference type="Google" id="ProtNLM"/>
    </source>
</evidence>
<evidence type="ECO:0000313" key="1">
    <source>
        <dbReference type="EMBL" id="MBB5122103.1"/>
    </source>
</evidence>
<organism evidence="1 2">
    <name type="scientific">Streptomyces eurocidicus</name>
    <name type="common">Streptoverticillium eurocidicus</name>
    <dbReference type="NCBI Taxonomy" id="66423"/>
    <lineage>
        <taxon>Bacteria</taxon>
        <taxon>Bacillati</taxon>
        <taxon>Actinomycetota</taxon>
        <taxon>Actinomycetes</taxon>
        <taxon>Kitasatosporales</taxon>
        <taxon>Streptomycetaceae</taxon>
        <taxon>Streptomyces</taxon>
    </lineage>
</organism>
<proteinExistence type="predicted"/>
<name>A0A7W8F3S8_STREU</name>
<comment type="caution">
    <text evidence="1">The sequence shown here is derived from an EMBL/GenBank/DDBJ whole genome shotgun (WGS) entry which is preliminary data.</text>
</comment>
<reference evidence="1 2" key="1">
    <citation type="submission" date="2020-08" db="EMBL/GenBank/DDBJ databases">
        <title>Genomic Encyclopedia of Type Strains, Phase III (KMG-III): the genomes of soil and plant-associated and newly described type strains.</title>
        <authorList>
            <person name="Whitman W."/>
        </authorList>
    </citation>
    <scope>NUCLEOTIDE SEQUENCE [LARGE SCALE GENOMIC DNA]</scope>
    <source>
        <strain evidence="1 2">CECT 3259</strain>
    </source>
</reference>
<gene>
    <name evidence="1" type="ORF">FHS36_005574</name>
</gene>
<dbReference type="AlphaFoldDB" id="A0A7W8F3S8"/>
<accession>A0A7W8F3S8</accession>
<evidence type="ECO:0000313" key="2">
    <source>
        <dbReference type="Proteomes" id="UP000528608"/>
    </source>
</evidence>
<dbReference type="RefSeq" id="WP_170127633.1">
    <property type="nucleotide sequence ID" value="NZ_JACHJF010000023.1"/>
</dbReference>
<sequence length="39" mass="4462">MSETPEVYLPPALIELGEFTDVTLGHGWVIEDRQDDMAW</sequence>
<dbReference type="NCBIfam" id="NF033521">
    <property type="entry name" value="lasso_leader_L3"/>
    <property type="match status" value="1"/>
</dbReference>
<protein>
    <recommendedName>
        <fullName evidence="3">Lasso RiPP family leader peptide-containing protein</fullName>
    </recommendedName>
</protein>